<dbReference type="PANTHER" id="PTHR23020:SF9">
    <property type="entry name" value="CHK KINASE-LIKE DOMAIN-CONTAINING PROTEIN"/>
    <property type="match status" value="1"/>
</dbReference>
<dbReference type="SMART" id="SM00587">
    <property type="entry name" value="CHK"/>
    <property type="match status" value="1"/>
</dbReference>
<protein>
    <submittedName>
        <fullName evidence="3">CHK domain-containing protein</fullName>
    </submittedName>
</protein>
<dbReference type="WBParaSite" id="Csp11.Scaffold630.g20549.t2">
    <property type="protein sequence ID" value="Csp11.Scaffold630.g20549.t2"/>
    <property type="gene ID" value="Csp11.Scaffold630.g20549"/>
</dbReference>
<dbReference type="Pfam" id="PF07914">
    <property type="entry name" value="DUF1679"/>
    <property type="match status" value="1"/>
</dbReference>
<name>A0A1I7UYA0_9PELO</name>
<dbReference type="InterPro" id="IPR052961">
    <property type="entry name" value="Oxido-Kinase-like_Enzymes"/>
</dbReference>
<dbReference type="InterPro" id="IPR011009">
    <property type="entry name" value="Kinase-like_dom_sf"/>
</dbReference>
<dbReference type="PANTHER" id="PTHR23020">
    <property type="entry name" value="UNCHARACTERIZED NUCLEAR HORMONE RECEPTOR-RELATED"/>
    <property type="match status" value="1"/>
</dbReference>
<feature type="domain" description="CHK kinase-like" evidence="1">
    <location>
        <begin position="109"/>
        <end position="284"/>
    </location>
</feature>
<dbReference type="AlphaFoldDB" id="A0A1I7UYA0"/>
<dbReference type="InterPro" id="IPR012877">
    <property type="entry name" value="Dhs-27"/>
</dbReference>
<evidence type="ECO:0000313" key="3">
    <source>
        <dbReference type="WBParaSite" id="Csp11.Scaffold630.g20549.t2"/>
    </source>
</evidence>
<dbReference type="InterPro" id="IPR015897">
    <property type="entry name" value="CHK_kinase-like"/>
</dbReference>
<evidence type="ECO:0000313" key="2">
    <source>
        <dbReference type="Proteomes" id="UP000095282"/>
    </source>
</evidence>
<proteinExistence type="predicted"/>
<dbReference type="Proteomes" id="UP000095282">
    <property type="component" value="Unplaced"/>
</dbReference>
<accession>A0A1I7UYA0</accession>
<dbReference type="Gene3D" id="3.90.1200.10">
    <property type="match status" value="1"/>
</dbReference>
<reference evidence="3" key="1">
    <citation type="submission" date="2016-11" db="UniProtKB">
        <authorList>
            <consortium name="WormBaseParasite"/>
        </authorList>
    </citation>
    <scope>IDENTIFICATION</scope>
</reference>
<evidence type="ECO:0000259" key="1">
    <source>
        <dbReference type="SMART" id="SM00587"/>
    </source>
</evidence>
<dbReference type="eggNOG" id="ENOG502QVFS">
    <property type="taxonomic scope" value="Eukaryota"/>
</dbReference>
<sequence length="369" mass="43163">MSEYSILQTGNGLFNTHVTIENVEKVIQNQLKTGSKLGKNTKITLIGERNGIMSRILLVEPDWTETFHDFLPLKFVLKIPYCLHVQGIIEKMRASNPLDKEKEDRLWEMLGMEIQSVHNREILKSLAHLQVESLHFNDDEIEKITGFDMIKMVGPIMNDDGMKAIFQQIRDLNPERFGEKIRKIEDFGKEIVNFELASNLNKYVDIRKNVLVHGDLWSPNVLWKHIDGKFSVENIIDYQAIHMGNPSEDLVRLFVSSLSGTDRQNFWEHLLEKFYQFFLEALGKNSVPYSLDQLKDSYRYYFVFGGLALIPMFCHVFQTNIVNFPDLEMMEKSREIIEEKIEKLLEDVEKFHLLSRNVTKSYKKPVRRS</sequence>
<dbReference type="STRING" id="1561998.A0A1I7UYA0"/>
<organism evidence="2 3">
    <name type="scientific">Caenorhabditis tropicalis</name>
    <dbReference type="NCBI Taxonomy" id="1561998"/>
    <lineage>
        <taxon>Eukaryota</taxon>
        <taxon>Metazoa</taxon>
        <taxon>Ecdysozoa</taxon>
        <taxon>Nematoda</taxon>
        <taxon>Chromadorea</taxon>
        <taxon>Rhabditida</taxon>
        <taxon>Rhabditina</taxon>
        <taxon>Rhabditomorpha</taxon>
        <taxon>Rhabditoidea</taxon>
        <taxon>Rhabditidae</taxon>
        <taxon>Peloderinae</taxon>
        <taxon>Caenorhabditis</taxon>
    </lineage>
</organism>
<dbReference type="SUPFAM" id="SSF56112">
    <property type="entry name" value="Protein kinase-like (PK-like)"/>
    <property type="match status" value="1"/>
</dbReference>
<keyword evidence="2" id="KW-1185">Reference proteome</keyword>